<dbReference type="InterPro" id="IPR035979">
    <property type="entry name" value="RBD_domain_sf"/>
</dbReference>
<dbReference type="Proteomes" id="UP001152747">
    <property type="component" value="Unassembled WGS sequence"/>
</dbReference>
<name>A0A9P1I833_9PELO</name>
<organism evidence="1 2">
    <name type="scientific">Caenorhabditis angaria</name>
    <dbReference type="NCBI Taxonomy" id="860376"/>
    <lineage>
        <taxon>Eukaryota</taxon>
        <taxon>Metazoa</taxon>
        <taxon>Ecdysozoa</taxon>
        <taxon>Nematoda</taxon>
        <taxon>Chromadorea</taxon>
        <taxon>Rhabditida</taxon>
        <taxon>Rhabditina</taxon>
        <taxon>Rhabditomorpha</taxon>
        <taxon>Rhabditoidea</taxon>
        <taxon>Rhabditidae</taxon>
        <taxon>Peloderinae</taxon>
        <taxon>Caenorhabditis</taxon>
    </lineage>
</organism>
<keyword evidence="2" id="KW-1185">Reference proteome</keyword>
<evidence type="ECO:0000313" key="2">
    <source>
        <dbReference type="Proteomes" id="UP001152747"/>
    </source>
</evidence>
<dbReference type="AlphaFoldDB" id="A0A9P1I833"/>
<reference evidence="1" key="1">
    <citation type="submission" date="2022-11" db="EMBL/GenBank/DDBJ databases">
        <authorList>
            <person name="Kikuchi T."/>
        </authorList>
    </citation>
    <scope>NUCLEOTIDE SEQUENCE</scope>
    <source>
        <strain evidence="1">PS1010</strain>
    </source>
</reference>
<dbReference type="InterPro" id="IPR012677">
    <property type="entry name" value="Nucleotide-bd_a/b_plait_sf"/>
</dbReference>
<evidence type="ECO:0000313" key="1">
    <source>
        <dbReference type="EMBL" id="CAI5441212.1"/>
    </source>
</evidence>
<protein>
    <submittedName>
        <fullName evidence="1">Uncharacterized protein</fullName>
    </submittedName>
</protein>
<dbReference type="Gene3D" id="3.30.70.330">
    <property type="match status" value="1"/>
</dbReference>
<proteinExistence type="predicted"/>
<dbReference type="GO" id="GO:0003676">
    <property type="term" value="F:nucleic acid binding"/>
    <property type="evidence" value="ECO:0007669"/>
    <property type="project" value="InterPro"/>
</dbReference>
<gene>
    <name evidence="1" type="ORF">CAMP_LOCUS3849</name>
</gene>
<comment type="caution">
    <text evidence="1">The sequence shown here is derived from an EMBL/GenBank/DDBJ whole genome shotgun (WGS) entry which is preliminary data.</text>
</comment>
<accession>A0A9P1I833</accession>
<dbReference type="EMBL" id="CANHGI010000002">
    <property type="protein sequence ID" value="CAI5441212.1"/>
    <property type="molecule type" value="Genomic_DNA"/>
</dbReference>
<dbReference type="SUPFAM" id="SSF54928">
    <property type="entry name" value="RNA-binding domain, RBD"/>
    <property type="match status" value="1"/>
</dbReference>
<sequence>MHTNCYRVSCCSKVTPSEKCELLLKEYGKDYYWDKIDLDVHVIQFRYQHDQLKFLLNNPQFTPQYSNNLLKVSNIPIHVGHDMIIANFKQFGDVKHCERLEGDGFATIEMGCHEDLKKTIAFFQQNACFVLCLANITGQQWWR</sequence>